<dbReference type="PANTHER" id="PTHR28080">
    <property type="entry name" value="PEROXISOMAL BIOGENESIS FACTOR 3"/>
    <property type="match status" value="1"/>
</dbReference>
<dbReference type="GO" id="GO:0045046">
    <property type="term" value="P:protein import into peroxisome membrane"/>
    <property type="evidence" value="ECO:0007669"/>
    <property type="project" value="TreeGrafter"/>
</dbReference>
<dbReference type="AlphaFoldDB" id="A0A5B7B7F6"/>
<dbReference type="Pfam" id="PF04882">
    <property type="entry name" value="Peroxin-3"/>
    <property type="match status" value="1"/>
</dbReference>
<reference evidence="2" key="1">
    <citation type="submission" date="2019-08" db="EMBL/GenBank/DDBJ databases">
        <title>Reference gene set and small RNA set construction with multiple tissues from Davidia involucrata Baill.</title>
        <authorList>
            <person name="Yang H."/>
            <person name="Zhou C."/>
            <person name="Li G."/>
            <person name="Wang J."/>
            <person name="Gao P."/>
            <person name="Wang M."/>
            <person name="Wang R."/>
            <person name="Zhao Y."/>
        </authorList>
    </citation>
    <scope>NUCLEOTIDE SEQUENCE</scope>
    <source>
        <tissue evidence="2">Mixed with DoveR01_LX</tissue>
    </source>
</reference>
<evidence type="ECO:0008006" key="3">
    <source>
        <dbReference type="Google" id="ProtNLM"/>
    </source>
</evidence>
<sequence length="369" mass="42322">MWEFWSRHRRKVYVTFGVLGSGYLLYKLYDAHRRRLSDLERDLAGERENDELIKSQMQAHFENIQRIADTTTLPHAMLYLSSRVAEELNLLHLTEKLMKGKGQPNNLTSLQKLELWDELKILSFNRIVLSIWAMTLLSLYIRVQVNILGRHLYIDTARGLGSSHLLDEADLIDRNDEQQFLASTDFLSNHGMPNLISSMRAAATEVLNGKQLTDFFNTTVLHETIVQILDMFMSNGSPHRWLDYLMPEDARFNKFVTSSNSDNTDLSDVTKFDQLMIETRAVLSSAEFGNVVDILLQTVVDALMEDIKVQCGEGNLLSGMPLAKLLPRIALISPLLLEEPNKNRFIHIIRNIPEVELFFTLLYANMPPL</sequence>
<keyword evidence="1" id="KW-0812">Transmembrane</keyword>
<protein>
    <recommendedName>
        <fullName evidence="3">Peroxisome biogenesis protein 3-2-like</fullName>
    </recommendedName>
</protein>
<feature type="transmembrane region" description="Helical" evidence="1">
    <location>
        <begin position="12"/>
        <end position="29"/>
    </location>
</feature>
<name>A0A5B7B7F6_DAVIN</name>
<gene>
    <name evidence="2" type="ORF">Din_033946</name>
</gene>
<dbReference type="EMBL" id="GHES01033946">
    <property type="protein sequence ID" value="MPA64505.1"/>
    <property type="molecule type" value="Transcribed_RNA"/>
</dbReference>
<proteinExistence type="predicted"/>
<keyword evidence="1" id="KW-0472">Membrane</keyword>
<evidence type="ECO:0000313" key="2">
    <source>
        <dbReference type="EMBL" id="MPA64505.1"/>
    </source>
</evidence>
<dbReference type="GO" id="GO:0030674">
    <property type="term" value="F:protein-macromolecule adaptor activity"/>
    <property type="evidence" value="ECO:0007669"/>
    <property type="project" value="TreeGrafter"/>
</dbReference>
<evidence type="ECO:0000256" key="1">
    <source>
        <dbReference type="SAM" id="Phobius"/>
    </source>
</evidence>
<dbReference type="InterPro" id="IPR006966">
    <property type="entry name" value="Peroxin-3"/>
</dbReference>
<accession>A0A5B7B7F6</accession>
<keyword evidence="1" id="KW-1133">Transmembrane helix</keyword>
<organism evidence="2">
    <name type="scientific">Davidia involucrata</name>
    <name type="common">Dove tree</name>
    <dbReference type="NCBI Taxonomy" id="16924"/>
    <lineage>
        <taxon>Eukaryota</taxon>
        <taxon>Viridiplantae</taxon>
        <taxon>Streptophyta</taxon>
        <taxon>Embryophyta</taxon>
        <taxon>Tracheophyta</taxon>
        <taxon>Spermatophyta</taxon>
        <taxon>Magnoliopsida</taxon>
        <taxon>eudicotyledons</taxon>
        <taxon>Gunneridae</taxon>
        <taxon>Pentapetalae</taxon>
        <taxon>asterids</taxon>
        <taxon>Cornales</taxon>
        <taxon>Nyssaceae</taxon>
        <taxon>Davidia</taxon>
    </lineage>
</organism>
<dbReference type="PANTHER" id="PTHR28080:SF1">
    <property type="entry name" value="PEROXISOMAL BIOGENESIS FACTOR 3"/>
    <property type="match status" value="1"/>
</dbReference>
<dbReference type="GO" id="GO:0005778">
    <property type="term" value="C:peroxisomal membrane"/>
    <property type="evidence" value="ECO:0007669"/>
    <property type="project" value="InterPro"/>
</dbReference>